<sequence>METMIGYKGKRPAEIMATIGTSILMLCWIWFMLQANKSTLLELIMAFLVIGVAVTIMGILIYRLLTCRRVFVIEIKPEALQIKNIEIQAGKVKKIFIKGYFKPVIAVKPKANLLVPYKYCFCFSAKEDQGIKDLKEWADQHQIEVLHKRFTRWL</sequence>
<dbReference type="EMBL" id="WHOB01000016">
    <property type="protein sequence ID" value="NOU78049.1"/>
    <property type="molecule type" value="Genomic_DNA"/>
</dbReference>
<dbReference type="RefSeq" id="WP_171716170.1">
    <property type="nucleotide sequence ID" value="NZ_WHOB01000016.1"/>
</dbReference>
<name>A0ABX1YE22_9BACL</name>
<protein>
    <submittedName>
        <fullName evidence="2">Uncharacterized protein</fullName>
    </submittedName>
</protein>
<proteinExistence type="predicted"/>
<feature type="transmembrane region" description="Helical" evidence="1">
    <location>
        <begin position="12"/>
        <end position="31"/>
    </location>
</feature>
<comment type="caution">
    <text evidence="2">The sequence shown here is derived from an EMBL/GenBank/DDBJ whole genome shotgun (WGS) entry which is preliminary data.</text>
</comment>
<keyword evidence="1" id="KW-1133">Transmembrane helix</keyword>
<feature type="transmembrane region" description="Helical" evidence="1">
    <location>
        <begin position="43"/>
        <end position="65"/>
    </location>
</feature>
<evidence type="ECO:0000256" key="1">
    <source>
        <dbReference type="SAM" id="Phobius"/>
    </source>
</evidence>
<gene>
    <name evidence="2" type="ORF">GC101_04060</name>
</gene>
<organism evidence="2 3">
    <name type="scientific">Paenibacillus phytohabitans</name>
    <dbReference type="NCBI Taxonomy" id="2654978"/>
    <lineage>
        <taxon>Bacteria</taxon>
        <taxon>Bacillati</taxon>
        <taxon>Bacillota</taxon>
        <taxon>Bacilli</taxon>
        <taxon>Bacillales</taxon>
        <taxon>Paenibacillaceae</taxon>
        <taxon>Paenibacillus</taxon>
    </lineage>
</organism>
<accession>A0ABX1YE22</accession>
<keyword evidence="1" id="KW-0472">Membrane</keyword>
<evidence type="ECO:0000313" key="2">
    <source>
        <dbReference type="EMBL" id="NOU78049.1"/>
    </source>
</evidence>
<evidence type="ECO:0000313" key="3">
    <source>
        <dbReference type="Proteomes" id="UP000596857"/>
    </source>
</evidence>
<keyword evidence="1" id="KW-0812">Transmembrane</keyword>
<dbReference type="Proteomes" id="UP000596857">
    <property type="component" value="Unassembled WGS sequence"/>
</dbReference>
<reference evidence="2 3" key="1">
    <citation type="submission" date="2019-10" db="EMBL/GenBank/DDBJ databases">
        <title>Description of Paenibacillus terricola sp. nov.</title>
        <authorList>
            <person name="Carlier A."/>
            <person name="Qi S."/>
        </authorList>
    </citation>
    <scope>NUCLEOTIDE SEQUENCE [LARGE SCALE GENOMIC DNA]</scope>
    <source>
        <strain evidence="2 3">LMG 31459</strain>
    </source>
</reference>
<keyword evidence="3" id="KW-1185">Reference proteome</keyword>